<dbReference type="EMBL" id="JAMYWD010000003">
    <property type="protein sequence ID" value="KAJ4977211.1"/>
    <property type="molecule type" value="Genomic_DNA"/>
</dbReference>
<dbReference type="Proteomes" id="UP001141806">
    <property type="component" value="Unassembled WGS sequence"/>
</dbReference>
<dbReference type="AlphaFoldDB" id="A0A9Q0KVV2"/>
<dbReference type="PANTHER" id="PTHR24121:SF15">
    <property type="entry name" value="ANKYRIN REPEAT PROTEIN"/>
    <property type="match status" value="1"/>
</dbReference>
<keyword evidence="1" id="KW-0040">ANK repeat</keyword>
<gene>
    <name evidence="2" type="ORF">NE237_002317</name>
</gene>
<dbReference type="PROSITE" id="PS50088">
    <property type="entry name" value="ANK_REPEAT"/>
    <property type="match status" value="1"/>
</dbReference>
<sequence>MSWINASRDTVFHLLALNCHSKVFNDLLLKLPLDDLMMMRNFDGDTTLHEAARVGCLEIATLMLQKEANLIIARNKLGETPIFAAAAFGQKKMLRSLSEKPDCGNGLRRDDGSTILHAAVIGEFYGIFLHYSNLTFYGSCSTYVTCHHHVYFLLH</sequence>
<dbReference type="OrthoDB" id="1923662at2759"/>
<dbReference type="PANTHER" id="PTHR24121">
    <property type="entry name" value="NO MECHANORECEPTOR POTENTIAL C, ISOFORM D-RELATED"/>
    <property type="match status" value="1"/>
</dbReference>
<reference evidence="2" key="1">
    <citation type="journal article" date="2023" name="Plant J.">
        <title>The genome of the king protea, Protea cynaroides.</title>
        <authorList>
            <person name="Chang J."/>
            <person name="Duong T.A."/>
            <person name="Schoeman C."/>
            <person name="Ma X."/>
            <person name="Roodt D."/>
            <person name="Barker N."/>
            <person name="Li Z."/>
            <person name="Van de Peer Y."/>
            <person name="Mizrachi E."/>
        </authorList>
    </citation>
    <scope>NUCLEOTIDE SEQUENCE</scope>
    <source>
        <tissue evidence="2">Young leaves</tissue>
    </source>
</reference>
<dbReference type="PROSITE" id="PS50297">
    <property type="entry name" value="ANK_REP_REGION"/>
    <property type="match status" value="1"/>
</dbReference>
<organism evidence="2 3">
    <name type="scientific">Protea cynaroides</name>
    <dbReference type="NCBI Taxonomy" id="273540"/>
    <lineage>
        <taxon>Eukaryota</taxon>
        <taxon>Viridiplantae</taxon>
        <taxon>Streptophyta</taxon>
        <taxon>Embryophyta</taxon>
        <taxon>Tracheophyta</taxon>
        <taxon>Spermatophyta</taxon>
        <taxon>Magnoliopsida</taxon>
        <taxon>Proteales</taxon>
        <taxon>Proteaceae</taxon>
        <taxon>Protea</taxon>
    </lineage>
</organism>
<dbReference type="Gene3D" id="1.25.40.20">
    <property type="entry name" value="Ankyrin repeat-containing domain"/>
    <property type="match status" value="1"/>
</dbReference>
<accession>A0A9Q0KVV2</accession>
<dbReference type="SUPFAM" id="SSF48403">
    <property type="entry name" value="Ankyrin repeat"/>
    <property type="match status" value="1"/>
</dbReference>
<dbReference type="InterPro" id="IPR002110">
    <property type="entry name" value="Ankyrin_rpt"/>
</dbReference>
<name>A0A9Q0KVV2_9MAGN</name>
<comment type="caution">
    <text evidence="2">The sequence shown here is derived from an EMBL/GenBank/DDBJ whole genome shotgun (WGS) entry which is preliminary data.</text>
</comment>
<feature type="repeat" description="ANK" evidence="1">
    <location>
        <begin position="43"/>
        <end position="75"/>
    </location>
</feature>
<dbReference type="InterPro" id="IPR036770">
    <property type="entry name" value="Ankyrin_rpt-contain_sf"/>
</dbReference>
<dbReference type="Pfam" id="PF13637">
    <property type="entry name" value="Ank_4"/>
    <property type="match status" value="1"/>
</dbReference>
<protein>
    <submittedName>
        <fullName evidence="2">Uncharacterized protein</fullName>
    </submittedName>
</protein>
<evidence type="ECO:0000313" key="2">
    <source>
        <dbReference type="EMBL" id="KAJ4977211.1"/>
    </source>
</evidence>
<evidence type="ECO:0000256" key="1">
    <source>
        <dbReference type="PROSITE-ProRule" id="PRU00023"/>
    </source>
</evidence>
<evidence type="ECO:0000313" key="3">
    <source>
        <dbReference type="Proteomes" id="UP001141806"/>
    </source>
</evidence>
<proteinExistence type="predicted"/>
<keyword evidence="3" id="KW-1185">Reference proteome</keyword>